<dbReference type="Gene3D" id="1.20.5.1160">
    <property type="entry name" value="Vasodilator-stimulated phosphoprotein"/>
    <property type="match status" value="1"/>
</dbReference>
<evidence type="ECO:0000313" key="8">
    <source>
        <dbReference type="Proteomes" id="UP000008143"/>
    </source>
</evidence>
<dbReference type="FunFam" id="1.20.5.1160:FF:000001">
    <property type="entry name" value="Keratin type II"/>
    <property type="match status" value="1"/>
</dbReference>
<feature type="coiled-coil region" evidence="6">
    <location>
        <begin position="162"/>
        <end position="217"/>
    </location>
</feature>
<keyword evidence="8" id="KW-1185">Reference proteome</keyword>
<gene>
    <name evidence="9 10" type="primary">krt78.5</name>
</gene>
<dbReference type="GeneID" id="100490652"/>
<evidence type="ECO:0000256" key="2">
    <source>
        <dbReference type="ARBA" id="ARBA00022754"/>
    </source>
</evidence>
<dbReference type="AlphaFoldDB" id="A0A8J1J5C3"/>
<comment type="subunit">
    <text evidence="4">Heterotetramer of two type I and two type II keratins.</text>
</comment>
<feature type="domain" description="IF rod" evidence="7">
    <location>
        <begin position="77"/>
        <end position="397"/>
    </location>
</feature>
<dbReference type="InterPro" id="IPR039008">
    <property type="entry name" value="IF_rod_dom"/>
</dbReference>
<dbReference type="PANTHER" id="PTHR45616:SF66">
    <property type="entry name" value="KERATIN, TYPE II CYTOSKELETAL I"/>
    <property type="match status" value="1"/>
</dbReference>
<dbReference type="GO" id="GO:0031424">
    <property type="term" value="P:keratinization"/>
    <property type="evidence" value="ECO:0000318"/>
    <property type="project" value="GO_Central"/>
</dbReference>
<dbReference type="AGR" id="Xenbase:XB-GENE-6000857"/>
<evidence type="ECO:0000256" key="3">
    <source>
        <dbReference type="ARBA" id="ARBA00023054"/>
    </source>
</evidence>
<protein>
    <recommendedName>
        <fullName evidence="5">Keratin, type II cytoskeletal I</fullName>
    </recommendedName>
</protein>
<dbReference type="GO" id="GO:0045095">
    <property type="term" value="C:keratin filament"/>
    <property type="evidence" value="ECO:0000318"/>
    <property type="project" value="GO_Central"/>
</dbReference>
<sequence>MSFSIKKGQNVSSGDGGKGGFSDCFVGGIGGGYWDGNKKKKRLPGCRPGGFHKVNTMSVKPLNVSIDPNIQIIKAEEGEQIKTLNNKFAAYIDKVRFLEQNNKVLETKWKLLQEQGTKHSTKRANLDPLFEKYIGDLKRYSNTLINERGHLVHERKNQQGFAEEYKKKYEDEINKRTKAENDFVVLKKDVDTAYMAKTELEAKVDAVTSEINFLRTLYAAELSQVHDSVTNTSVVLTMDNNRDLNLEGIIQDVKAQLELCAQRSKMEAEALFDNAYLHPTYKELQKTAEGHGDSIKNSKAEIAELNRRIQRLKAEIENLKKQIAGLNQSIAGAEEKGNLALKDAEKKLQDLEAAEKKLKEDMARQLKDYQELLAAKIALDVEIGTYGLMLGGEERRISGLIANNVSISVISGGSNVYSILGAAAGGMGGGMGSEMGMGGDMRSGHSGGHGGHGAVGMGH</sequence>
<dbReference type="KEGG" id="xtr:100490652"/>
<proteinExistence type="predicted"/>
<feature type="coiled-coil region" evidence="6">
    <location>
        <begin position="295"/>
        <end position="375"/>
    </location>
</feature>
<dbReference type="Pfam" id="PF00038">
    <property type="entry name" value="Filament"/>
    <property type="match status" value="1"/>
</dbReference>
<dbReference type="OMA" id="GHLVHER"/>
<evidence type="ECO:0000256" key="6">
    <source>
        <dbReference type="SAM" id="Coils"/>
    </source>
</evidence>
<dbReference type="Proteomes" id="UP000008143">
    <property type="component" value="Chromosome 2"/>
</dbReference>
<keyword evidence="1" id="KW-0416">Keratin</keyword>
<dbReference type="Gene3D" id="1.20.5.500">
    <property type="entry name" value="Single helix bin"/>
    <property type="match status" value="1"/>
</dbReference>
<evidence type="ECO:0000256" key="4">
    <source>
        <dbReference type="ARBA" id="ARBA00049697"/>
    </source>
</evidence>
<name>A0A8J1J5C3_XENTR</name>
<dbReference type="GO" id="GO:0045109">
    <property type="term" value="P:intermediate filament organization"/>
    <property type="evidence" value="ECO:0000318"/>
    <property type="project" value="GO_Central"/>
</dbReference>
<dbReference type="GO" id="GO:0030280">
    <property type="term" value="F:structural constituent of skin epidermis"/>
    <property type="evidence" value="ECO:0000318"/>
    <property type="project" value="GO_Central"/>
</dbReference>
<feature type="coiled-coil region" evidence="6">
    <location>
        <begin position="81"/>
        <end position="115"/>
    </location>
</feature>
<dbReference type="PROSITE" id="PS51842">
    <property type="entry name" value="IF_ROD_2"/>
    <property type="match status" value="1"/>
</dbReference>
<dbReference type="SMART" id="SM01391">
    <property type="entry name" value="Filament"/>
    <property type="match status" value="1"/>
</dbReference>
<evidence type="ECO:0000256" key="5">
    <source>
        <dbReference type="ARBA" id="ARBA00067648"/>
    </source>
</evidence>
<evidence type="ECO:0000256" key="1">
    <source>
        <dbReference type="ARBA" id="ARBA00022744"/>
    </source>
</evidence>
<keyword evidence="2" id="KW-0403">Intermediate filament</keyword>
<keyword evidence="3 6" id="KW-0175">Coiled coil</keyword>
<dbReference type="PANTHER" id="PTHR45616">
    <property type="entry name" value="GATA-TYPE DOMAIN-CONTAINING PROTEIN"/>
    <property type="match status" value="1"/>
</dbReference>
<evidence type="ECO:0000313" key="10">
    <source>
        <dbReference type="Xenbase" id="XB-GENE-6000857"/>
    </source>
</evidence>
<dbReference type="InterPro" id="IPR003054">
    <property type="entry name" value="Keratin_II"/>
</dbReference>
<dbReference type="SUPFAM" id="SSF64593">
    <property type="entry name" value="Intermediate filament protein, coiled coil region"/>
    <property type="match status" value="2"/>
</dbReference>
<organism evidence="8 9">
    <name type="scientific">Xenopus tropicalis</name>
    <name type="common">Western clawed frog</name>
    <name type="synonym">Silurana tropicalis</name>
    <dbReference type="NCBI Taxonomy" id="8364"/>
    <lineage>
        <taxon>Eukaryota</taxon>
        <taxon>Metazoa</taxon>
        <taxon>Chordata</taxon>
        <taxon>Craniata</taxon>
        <taxon>Vertebrata</taxon>
        <taxon>Euteleostomi</taxon>
        <taxon>Amphibia</taxon>
        <taxon>Batrachia</taxon>
        <taxon>Anura</taxon>
        <taxon>Pipoidea</taxon>
        <taxon>Pipidae</taxon>
        <taxon>Xenopodinae</taxon>
        <taxon>Xenopus</taxon>
        <taxon>Silurana</taxon>
    </lineage>
</organism>
<dbReference type="Xenbase" id="XB-GENE-6000857">
    <property type="gene designation" value="krt78.5"/>
</dbReference>
<evidence type="ECO:0000313" key="9">
    <source>
        <dbReference type="RefSeq" id="XP_031753072.1"/>
    </source>
</evidence>
<dbReference type="FunFam" id="1.20.5.170:FF:000065">
    <property type="entry name" value="Keratin, type II cytoskeletal 80"/>
    <property type="match status" value="1"/>
</dbReference>
<dbReference type="CTD" id="100490652"/>
<reference evidence="9" key="1">
    <citation type="submission" date="2025-08" db="UniProtKB">
        <authorList>
            <consortium name="RefSeq"/>
        </authorList>
    </citation>
    <scope>IDENTIFICATION</scope>
    <source>
        <strain evidence="9">Nigerian</strain>
        <tissue evidence="9">Liver and blood</tissue>
    </source>
</reference>
<dbReference type="RefSeq" id="XP_031753072.1">
    <property type="nucleotide sequence ID" value="XM_031897212.1"/>
</dbReference>
<dbReference type="OrthoDB" id="2441647at2759"/>
<evidence type="ECO:0000259" key="7">
    <source>
        <dbReference type="PROSITE" id="PS51842"/>
    </source>
</evidence>
<accession>A0A8J1J5C3</accession>
<dbReference type="PRINTS" id="PR01276">
    <property type="entry name" value="TYPE2KERATIN"/>
</dbReference>
<dbReference type="Gene3D" id="1.20.5.170">
    <property type="match status" value="1"/>
</dbReference>